<dbReference type="Pfam" id="PF07693">
    <property type="entry name" value="KAP_NTPase"/>
    <property type="match status" value="1"/>
</dbReference>
<dbReference type="RefSeq" id="WP_096872140.1">
    <property type="nucleotide sequence ID" value="NZ_CP010715.1"/>
</dbReference>
<name>A0AAN1GST2_9RHOB</name>
<sequence length="460" mass="51670">MRLTVPDPKIKLYEDGFDGHDQLNRKVTGHKLSDLVERIDDPLVIALDGAWGSGKSFFLKCWVGEHLKREETTTQTVYFDAFQHDFLDDPLIALTGAIAERFEDPAQTDNAQGTEQSQKMKKAAWAIGRGILRIGASVATAGATEVLSGIGDTIAEAVGDEAKTLINSSVGDVEATKFWNAHDARITAMEAFRSALTELTEPNDKGRPQRKLVIVIDELDRCRPDYALSLLEIIKHFFNVDGVHFVLGVNLKELQNSVKARYGIGVEAETYLQKFTTMQMTLNQYFEKHSSDLVWTKYFQKCAEQMEFPTEARALLKTTENVLSRFKLSRDQSLRDAERVLTTLVAMPNLKTNFYLNTEVCIGTMAVLKVLAPSIYQTIRLSLGSAFIAGEHFETTTDEFDQHGELITLIWKALEDHNDLTTRELAELSNHCSSLRSENWQSQLGKVANKYLEVFDLSGF</sequence>
<accession>A0AAN1GST2</accession>
<feature type="domain" description="KAP NTPase" evidence="1">
    <location>
        <begin position="32"/>
        <end position="345"/>
    </location>
</feature>
<evidence type="ECO:0000313" key="3">
    <source>
        <dbReference type="Proteomes" id="UP000218606"/>
    </source>
</evidence>
<dbReference type="Proteomes" id="UP000218606">
    <property type="component" value="Chromosome"/>
</dbReference>
<evidence type="ECO:0000259" key="1">
    <source>
        <dbReference type="Pfam" id="PF07693"/>
    </source>
</evidence>
<dbReference type="InterPro" id="IPR011646">
    <property type="entry name" value="KAP_P-loop"/>
</dbReference>
<dbReference type="SUPFAM" id="SSF52540">
    <property type="entry name" value="P-loop containing nucleoside triphosphate hydrolases"/>
    <property type="match status" value="1"/>
</dbReference>
<organism evidence="2 3">
    <name type="scientific">Phaeobacter piscinae</name>
    <dbReference type="NCBI Taxonomy" id="1580596"/>
    <lineage>
        <taxon>Bacteria</taxon>
        <taxon>Pseudomonadati</taxon>
        <taxon>Pseudomonadota</taxon>
        <taxon>Alphaproteobacteria</taxon>
        <taxon>Rhodobacterales</taxon>
        <taxon>Roseobacteraceae</taxon>
        <taxon>Phaeobacter</taxon>
    </lineage>
</organism>
<proteinExistence type="predicted"/>
<dbReference type="AlphaFoldDB" id="A0AAN1GST2"/>
<gene>
    <name evidence="2" type="ORF">PhaeoP13_02406</name>
</gene>
<dbReference type="Gene3D" id="3.40.50.300">
    <property type="entry name" value="P-loop containing nucleotide triphosphate hydrolases"/>
    <property type="match status" value="1"/>
</dbReference>
<dbReference type="InterPro" id="IPR027417">
    <property type="entry name" value="P-loop_NTPase"/>
</dbReference>
<reference evidence="2 3" key="1">
    <citation type="journal article" date="2017" name="Front. Microbiol.">
        <title>Phaeobacter piscinae sp. nov., a species of the Roseobacter group and potential aquaculture probiont.</title>
        <authorList>
            <person name="Sonnenschein E.C."/>
            <person name="Phippen C.B.W."/>
            <person name="Nielsen K.F."/>
            <person name="Mateiu R.V."/>
            <person name="Melchiorsen J."/>
            <person name="Gram L."/>
            <person name="Overmann J."/>
            <person name="Freese H.M."/>
        </authorList>
    </citation>
    <scope>NUCLEOTIDE SEQUENCE [LARGE SCALE GENOMIC DNA]</scope>
    <source>
        <strain evidence="2 3">P13</strain>
    </source>
</reference>
<evidence type="ECO:0000313" key="2">
    <source>
        <dbReference type="EMBL" id="ATG44320.1"/>
    </source>
</evidence>
<dbReference type="EMBL" id="CP010767">
    <property type="protein sequence ID" value="ATG44320.1"/>
    <property type="molecule type" value="Genomic_DNA"/>
</dbReference>
<protein>
    <submittedName>
        <fullName evidence="2">KAP family P-loop domain protein</fullName>
    </submittedName>
</protein>